<feature type="disulfide bond" evidence="1">
    <location>
        <begin position="143"/>
        <end position="153"/>
    </location>
</feature>
<dbReference type="SMART" id="SM00205">
    <property type="entry name" value="THN"/>
    <property type="match status" value="1"/>
</dbReference>
<proteinExistence type="predicted"/>
<feature type="disulfide bond" evidence="1">
    <location>
        <begin position="57"/>
        <end position="64"/>
    </location>
</feature>
<keyword evidence="1" id="KW-1015">Disulfide bond</keyword>
<dbReference type="PIRSF" id="PIRSF002703">
    <property type="entry name" value="Thaumatin"/>
    <property type="match status" value="1"/>
</dbReference>
<dbReference type="PANTHER" id="PTHR31048">
    <property type="entry name" value="OS03G0233200 PROTEIN"/>
    <property type="match status" value="1"/>
</dbReference>
<evidence type="ECO:0000256" key="2">
    <source>
        <dbReference type="SAM" id="MobiDB-lite"/>
    </source>
</evidence>
<evidence type="ECO:0000313" key="3">
    <source>
        <dbReference type="EMBL" id="CAH2042397.1"/>
    </source>
</evidence>
<organism evidence="3 4">
    <name type="scientific">Thlaspi arvense</name>
    <name type="common">Field penny-cress</name>
    <dbReference type="NCBI Taxonomy" id="13288"/>
    <lineage>
        <taxon>Eukaryota</taxon>
        <taxon>Viridiplantae</taxon>
        <taxon>Streptophyta</taxon>
        <taxon>Embryophyta</taxon>
        <taxon>Tracheophyta</taxon>
        <taxon>Spermatophyta</taxon>
        <taxon>Magnoliopsida</taxon>
        <taxon>eudicotyledons</taxon>
        <taxon>Gunneridae</taxon>
        <taxon>Pentapetalae</taxon>
        <taxon>rosids</taxon>
        <taxon>malvids</taxon>
        <taxon>Brassicales</taxon>
        <taxon>Brassicaceae</taxon>
        <taxon>Thlaspideae</taxon>
        <taxon>Thlaspi</taxon>
    </lineage>
</organism>
<dbReference type="InterPro" id="IPR037176">
    <property type="entry name" value="Osmotin/thaumatin-like_sf"/>
</dbReference>
<comment type="caution">
    <text evidence="3">The sequence shown here is derived from an EMBL/GenBank/DDBJ whole genome shotgun (WGS) entry which is preliminary data.</text>
</comment>
<dbReference type="Pfam" id="PF00314">
    <property type="entry name" value="Thaumatin"/>
    <property type="match status" value="1"/>
</dbReference>
<feature type="compositionally biased region" description="Polar residues" evidence="2">
    <location>
        <begin position="1"/>
        <end position="11"/>
    </location>
</feature>
<evidence type="ECO:0000313" key="4">
    <source>
        <dbReference type="Proteomes" id="UP000836841"/>
    </source>
</evidence>
<feature type="disulfide bond" evidence="1">
    <location>
        <begin position="133"/>
        <end position="142"/>
    </location>
</feature>
<sequence length="260" mass="27906">MVSDLNSQPRLEQTGFELPTNTSRTLQVPNPWVGQIWARNGCKFDKSGFGSCATGNCASGKIECEGAVDASPATLVDFTLGPGAITRTTLASYTVVPLNGTGTCRSAGCKVDLNLRCPTELRAANGLACKSSCIAFGTPDHCCRGAFGLHDTCKPSNYSVIFKSACPRSLIIGYSDTKSTFSCRGADYRIAFLPLKCWCKLNNTPPTGGWLNRGTSKKSAKKFTSAASITTEEPERTGPRLYIRRLKCCTVSYMDASGYQ</sequence>
<feature type="region of interest" description="Disordered" evidence="2">
    <location>
        <begin position="1"/>
        <end position="23"/>
    </location>
</feature>
<gene>
    <name evidence="3" type="ORF">TAV2_LOCUS4711</name>
</gene>
<evidence type="ECO:0000256" key="1">
    <source>
        <dbReference type="PIRSR" id="PIRSR002703-1"/>
    </source>
</evidence>
<dbReference type="AlphaFoldDB" id="A0AAU9RGH8"/>
<dbReference type="Gene3D" id="2.60.110.10">
    <property type="entry name" value="Thaumatin"/>
    <property type="match status" value="1"/>
</dbReference>
<dbReference type="InterPro" id="IPR001938">
    <property type="entry name" value="Thaumatin"/>
</dbReference>
<dbReference type="EMBL" id="CAJVSB020000171">
    <property type="protein sequence ID" value="CAH2042397.1"/>
    <property type="molecule type" value="Genomic_DNA"/>
</dbReference>
<dbReference type="Proteomes" id="UP000836841">
    <property type="component" value="Unassembled WGS sequence"/>
</dbReference>
<dbReference type="SUPFAM" id="SSF49870">
    <property type="entry name" value="Osmotin, thaumatin-like protein"/>
    <property type="match status" value="1"/>
</dbReference>
<feature type="disulfide bond" evidence="1">
    <location>
        <begin position="42"/>
        <end position="52"/>
    </location>
</feature>
<reference evidence="3 4" key="1">
    <citation type="submission" date="2022-03" db="EMBL/GenBank/DDBJ databases">
        <authorList>
            <person name="Nunn A."/>
            <person name="Chopra R."/>
            <person name="Nunn A."/>
            <person name="Contreras Garrido A."/>
        </authorList>
    </citation>
    <scope>NUCLEOTIDE SEQUENCE [LARGE SCALE GENOMIC DNA]</scope>
</reference>
<feature type="disulfide bond" evidence="1">
    <location>
        <begin position="104"/>
        <end position="183"/>
    </location>
</feature>
<keyword evidence="4" id="KW-1185">Reference proteome</keyword>
<accession>A0AAU9RGH8</accession>
<feature type="disulfide bond" evidence="1">
    <location>
        <begin position="117"/>
        <end position="129"/>
    </location>
</feature>
<evidence type="ECO:0008006" key="5">
    <source>
        <dbReference type="Google" id="ProtNLM"/>
    </source>
</evidence>
<protein>
    <recommendedName>
        <fullName evidence="5">Thaumatin-like protein</fullName>
    </recommendedName>
</protein>
<name>A0AAU9RGH8_THLAR</name>
<feature type="disulfide bond" evidence="1">
    <location>
        <begin position="109"/>
        <end position="166"/>
    </location>
</feature>
<dbReference type="PROSITE" id="PS51367">
    <property type="entry name" value="THAUMATIN_2"/>
    <property type="match status" value="1"/>
</dbReference>